<dbReference type="RefSeq" id="WP_158034572.1">
    <property type="nucleotide sequence ID" value="NZ_ML708624.1"/>
</dbReference>
<dbReference type="AlphaFoldDB" id="A0A5J5KUM4"/>
<dbReference type="GO" id="GO:0004792">
    <property type="term" value="F:thiosulfate-cyanide sulfurtransferase activity"/>
    <property type="evidence" value="ECO:0007669"/>
    <property type="project" value="UniProtKB-EC"/>
</dbReference>
<dbReference type="InterPro" id="IPR051126">
    <property type="entry name" value="Thiosulfate_sulfurtransferase"/>
</dbReference>
<feature type="domain" description="Rhodanese" evidence="4">
    <location>
        <begin position="169"/>
        <end position="290"/>
    </location>
</feature>
<dbReference type="PANTHER" id="PTHR43855">
    <property type="entry name" value="THIOSULFATE SULFURTRANSFERASE"/>
    <property type="match status" value="1"/>
</dbReference>
<comment type="caution">
    <text evidence="5">The sequence shown here is derived from an EMBL/GenBank/DDBJ whole genome shotgun (WGS) entry which is preliminary data.</text>
</comment>
<evidence type="ECO:0000259" key="4">
    <source>
        <dbReference type="PROSITE" id="PS50206"/>
    </source>
</evidence>
<gene>
    <name evidence="5" type="ORF">FCK90_12160</name>
</gene>
<keyword evidence="6" id="KW-1185">Reference proteome</keyword>
<dbReference type="Proteomes" id="UP000325957">
    <property type="component" value="Unassembled WGS sequence"/>
</dbReference>
<name>A0A5J5KUM4_9MICC</name>
<comment type="catalytic activity">
    <reaction evidence="2">
        <text>thiosulfate + hydrogen cyanide = thiocyanate + sulfite + 2 H(+)</text>
        <dbReference type="Rhea" id="RHEA:16881"/>
        <dbReference type="ChEBI" id="CHEBI:15378"/>
        <dbReference type="ChEBI" id="CHEBI:17359"/>
        <dbReference type="ChEBI" id="CHEBI:18022"/>
        <dbReference type="ChEBI" id="CHEBI:18407"/>
        <dbReference type="ChEBI" id="CHEBI:33542"/>
        <dbReference type="EC" id="2.8.1.1"/>
    </reaction>
</comment>
<dbReference type="InterPro" id="IPR001763">
    <property type="entry name" value="Rhodanese-like_dom"/>
</dbReference>
<dbReference type="SMART" id="SM00450">
    <property type="entry name" value="RHOD"/>
    <property type="match status" value="2"/>
</dbReference>
<sequence>MSVGVDTTDAKFAEYAHPQRLVSTQWVADHAQDPGVVVIESDEDVLLYETGHIPGSVKVDWHTDLNLPDMRDYLDGGQFARLMSDKGISREDTIVVYGDKSNWWAAYALWVFSLFGHEDVRLMDGGRDKWIAEERELTTDVPQREQTQYPEVERDDSRIRAFQPEVLEALGTVPLIDVRSGPEYTGARTHMSEYPQEGVLRGGHIPTAASVPWARAAAEDSTFKTRTELEAIYRDEIGLDPEEPVIAYCRIGERSAHTWFVLEHLLGFPSVRNYDGSWTEWGNSVRVPIVSGPDRGEAPGGTR</sequence>
<evidence type="ECO:0000313" key="5">
    <source>
        <dbReference type="EMBL" id="KAA9393399.1"/>
    </source>
</evidence>
<dbReference type="OrthoDB" id="9781034at2"/>
<reference evidence="5 6" key="1">
    <citation type="submission" date="2019-05" db="EMBL/GenBank/DDBJ databases">
        <title>Kocuria coralli sp. nov., a novel actinobacterium isolated from coral reef seawater.</title>
        <authorList>
            <person name="Li J."/>
        </authorList>
    </citation>
    <scope>NUCLEOTIDE SEQUENCE [LARGE SCALE GENOMIC DNA]</scope>
    <source>
        <strain evidence="5 6">SCSIO 13007</strain>
    </source>
</reference>
<evidence type="ECO:0000256" key="2">
    <source>
        <dbReference type="ARBA" id="ARBA00047549"/>
    </source>
</evidence>
<dbReference type="PANTHER" id="PTHR43855:SF1">
    <property type="entry name" value="THIOSULFATE SULFURTRANSFERASE"/>
    <property type="match status" value="1"/>
</dbReference>
<dbReference type="PROSITE" id="PS50206">
    <property type="entry name" value="RHODANESE_3"/>
    <property type="match status" value="2"/>
</dbReference>
<dbReference type="CDD" id="cd01448">
    <property type="entry name" value="TST_Repeat_1"/>
    <property type="match status" value="1"/>
</dbReference>
<dbReference type="Pfam" id="PF00581">
    <property type="entry name" value="Rhodanese"/>
    <property type="match status" value="2"/>
</dbReference>
<organism evidence="5 6">
    <name type="scientific">Kocuria coralli</name>
    <dbReference type="NCBI Taxonomy" id="1461025"/>
    <lineage>
        <taxon>Bacteria</taxon>
        <taxon>Bacillati</taxon>
        <taxon>Actinomycetota</taxon>
        <taxon>Actinomycetes</taxon>
        <taxon>Micrococcales</taxon>
        <taxon>Micrococcaceae</taxon>
        <taxon>Kocuria</taxon>
    </lineage>
</organism>
<proteinExistence type="predicted"/>
<dbReference type="PROSITE" id="PS00683">
    <property type="entry name" value="RHODANESE_2"/>
    <property type="match status" value="1"/>
</dbReference>
<keyword evidence="1" id="KW-0677">Repeat</keyword>
<dbReference type="SUPFAM" id="SSF52821">
    <property type="entry name" value="Rhodanese/Cell cycle control phosphatase"/>
    <property type="match status" value="2"/>
</dbReference>
<dbReference type="CDD" id="cd01449">
    <property type="entry name" value="TST_Repeat_2"/>
    <property type="match status" value="1"/>
</dbReference>
<accession>A0A5J5KUM4</accession>
<dbReference type="InterPro" id="IPR036873">
    <property type="entry name" value="Rhodanese-like_dom_sf"/>
</dbReference>
<protein>
    <recommendedName>
        <fullName evidence="3">Sulfurtransferase</fullName>
    </recommendedName>
</protein>
<dbReference type="EMBL" id="SZWF01000019">
    <property type="protein sequence ID" value="KAA9393399.1"/>
    <property type="molecule type" value="Genomic_DNA"/>
</dbReference>
<evidence type="ECO:0000256" key="3">
    <source>
        <dbReference type="RuleBase" id="RU000507"/>
    </source>
</evidence>
<dbReference type="InterPro" id="IPR001307">
    <property type="entry name" value="Thiosulphate_STrfase_CS"/>
</dbReference>
<keyword evidence="3 5" id="KW-0808">Transferase</keyword>
<feature type="domain" description="Rhodanese" evidence="4">
    <location>
        <begin position="32"/>
        <end position="139"/>
    </location>
</feature>
<dbReference type="Gene3D" id="3.40.250.10">
    <property type="entry name" value="Rhodanese-like domain"/>
    <property type="match status" value="2"/>
</dbReference>
<evidence type="ECO:0000256" key="1">
    <source>
        <dbReference type="ARBA" id="ARBA00022737"/>
    </source>
</evidence>
<evidence type="ECO:0000313" key="6">
    <source>
        <dbReference type="Proteomes" id="UP000325957"/>
    </source>
</evidence>